<comment type="caution">
    <text evidence="1">The sequence shown here is derived from an EMBL/GenBank/DDBJ whole genome shotgun (WGS) entry which is preliminary data.</text>
</comment>
<dbReference type="Proteomes" id="UP000019812">
    <property type="component" value="Unassembled WGS sequence"/>
</dbReference>
<organism evidence="1 2">
    <name type="scientific">Candidatus Accumulibacter vicinus</name>
    <dbReference type="NCBI Taxonomy" id="2954382"/>
    <lineage>
        <taxon>Bacteria</taxon>
        <taxon>Pseudomonadati</taxon>
        <taxon>Pseudomonadota</taxon>
        <taxon>Betaproteobacteria</taxon>
        <taxon>Candidatus Accumulibacter</taxon>
    </lineage>
</organism>
<sequence>MTSQLRTGIMAVQGEPTLSGEVECDEVYVVAGHKGHSEAVKKRP</sequence>
<accession>A0A084Y1Y8</accession>
<name>A0A084Y1Y8_9PROT</name>
<evidence type="ECO:0000313" key="2">
    <source>
        <dbReference type="Proteomes" id="UP000019812"/>
    </source>
</evidence>
<protein>
    <submittedName>
        <fullName evidence="1">Uncharacterized protein</fullName>
    </submittedName>
</protein>
<dbReference type="AlphaFoldDB" id="A0A084Y1Y8"/>
<proteinExistence type="predicted"/>
<gene>
    <name evidence="1" type="ORF">CAPSK01_001586</name>
</gene>
<reference evidence="1 2" key="1">
    <citation type="submission" date="2014-07" db="EMBL/GenBank/DDBJ databases">
        <title>Expanding our view of genomic diversity in Candidatus Accumulibacter clades.</title>
        <authorList>
            <person name="Skennerton C.T."/>
            <person name="Barr J.J."/>
            <person name="Slater F.R."/>
            <person name="Bond P.L."/>
            <person name="Tyson G.W."/>
        </authorList>
    </citation>
    <scope>NUCLEOTIDE SEQUENCE [LARGE SCALE GENOMIC DNA]</scope>
    <source>
        <strain evidence="2">SK-01</strain>
    </source>
</reference>
<evidence type="ECO:0000313" key="1">
    <source>
        <dbReference type="EMBL" id="KFB68732.1"/>
    </source>
</evidence>
<dbReference type="EMBL" id="JDSS02000019">
    <property type="protein sequence ID" value="KFB68732.1"/>
    <property type="molecule type" value="Genomic_DNA"/>
</dbReference>